<evidence type="ECO:0000313" key="3">
    <source>
        <dbReference type="WBParaSite" id="HCON_00070155-00001"/>
    </source>
</evidence>
<dbReference type="WBParaSite" id="HCON_00070155-00001">
    <property type="protein sequence ID" value="HCON_00070155-00001"/>
    <property type="gene ID" value="HCON_00070155"/>
</dbReference>
<proteinExistence type="predicted"/>
<sequence length="38" mass="4207">MERASIIWESAKEETSIGDGFDRSCMNPAAYGRSVKRG</sequence>
<dbReference type="AlphaFoldDB" id="A0A7I4Y9I4"/>
<name>A0A7I4Y9I4_HAECO</name>
<accession>A0A7I4Y9I4</accession>
<reference evidence="3" key="1">
    <citation type="submission" date="2020-12" db="UniProtKB">
        <authorList>
            <consortium name="WormBaseParasite"/>
        </authorList>
    </citation>
    <scope>IDENTIFICATION</scope>
    <source>
        <strain evidence="3">MHco3</strain>
    </source>
</reference>
<keyword evidence="2" id="KW-1185">Reference proteome</keyword>
<protein>
    <submittedName>
        <fullName evidence="3">Uncharacterized protein</fullName>
    </submittedName>
</protein>
<feature type="region of interest" description="Disordered" evidence="1">
    <location>
        <begin position="1"/>
        <end position="23"/>
    </location>
</feature>
<evidence type="ECO:0000256" key="1">
    <source>
        <dbReference type="SAM" id="MobiDB-lite"/>
    </source>
</evidence>
<evidence type="ECO:0000313" key="2">
    <source>
        <dbReference type="Proteomes" id="UP000025227"/>
    </source>
</evidence>
<dbReference type="Proteomes" id="UP000025227">
    <property type="component" value="Unplaced"/>
</dbReference>
<organism evidence="2 3">
    <name type="scientific">Haemonchus contortus</name>
    <name type="common">Barber pole worm</name>
    <dbReference type="NCBI Taxonomy" id="6289"/>
    <lineage>
        <taxon>Eukaryota</taxon>
        <taxon>Metazoa</taxon>
        <taxon>Ecdysozoa</taxon>
        <taxon>Nematoda</taxon>
        <taxon>Chromadorea</taxon>
        <taxon>Rhabditida</taxon>
        <taxon>Rhabditina</taxon>
        <taxon>Rhabditomorpha</taxon>
        <taxon>Strongyloidea</taxon>
        <taxon>Trichostrongylidae</taxon>
        <taxon>Haemonchus</taxon>
    </lineage>
</organism>